<name>A0A146MEB0_LYGHE</name>
<sequence>MTVKSGRPNEVEENLKLMCGTSFLLVWFRAFILLLLFVFLVVDTVTTTAVLIVLQDSQAQLLKCSTGVDILGFLVWRGLLSTASTIATIAIHNNSQMRYPMRYNKITAQTRT</sequence>
<proteinExistence type="predicted"/>
<organism evidence="2">
    <name type="scientific">Lygus hesperus</name>
    <name type="common">Western plant bug</name>
    <dbReference type="NCBI Taxonomy" id="30085"/>
    <lineage>
        <taxon>Eukaryota</taxon>
        <taxon>Metazoa</taxon>
        <taxon>Ecdysozoa</taxon>
        <taxon>Arthropoda</taxon>
        <taxon>Hexapoda</taxon>
        <taxon>Insecta</taxon>
        <taxon>Pterygota</taxon>
        <taxon>Neoptera</taxon>
        <taxon>Paraneoptera</taxon>
        <taxon>Hemiptera</taxon>
        <taxon>Heteroptera</taxon>
        <taxon>Panheteroptera</taxon>
        <taxon>Cimicomorpha</taxon>
        <taxon>Miridae</taxon>
        <taxon>Mirini</taxon>
        <taxon>Lygus</taxon>
    </lineage>
</organism>
<keyword evidence="1" id="KW-1133">Transmembrane helix</keyword>
<gene>
    <name evidence="2" type="ORF">g.5182</name>
</gene>
<keyword evidence="1" id="KW-0812">Transmembrane</keyword>
<dbReference type="EMBL" id="GDHC01000565">
    <property type="protein sequence ID" value="JAQ18064.1"/>
    <property type="molecule type" value="Transcribed_RNA"/>
</dbReference>
<keyword evidence="1" id="KW-0472">Membrane</keyword>
<dbReference type="AlphaFoldDB" id="A0A146MEB0"/>
<reference evidence="2" key="1">
    <citation type="journal article" date="2016" name="Gigascience">
        <title>De novo construction of an expanded transcriptome assembly for the western tarnished plant bug, Lygus hesperus.</title>
        <authorList>
            <person name="Tassone E.E."/>
            <person name="Geib S.M."/>
            <person name="Hall B."/>
            <person name="Fabrick J.A."/>
            <person name="Brent C.S."/>
            <person name="Hull J.J."/>
        </authorList>
    </citation>
    <scope>NUCLEOTIDE SEQUENCE</scope>
</reference>
<evidence type="ECO:0000256" key="1">
    <source>
        <dbReference type="SAM" id="Phobius"/>
    </source>
</evidence>
<feature type="transmembrane region" description="Helical" evidence="1">
    <location>
        <begin position="74"/>
        <end position="92"/>
    </location>
</feature>
<accession>A0A146MEB0</accession>
<protein>
    <submittedName>
        <fullName evidence="2">Uncharacterized protein</fullName>
    </submittedName>
</protein>
<evidence type="ECO:0000313" key="2">
    <source>
        <dbReference type="EMBL" id="JAQ18064.1"/>
    </source>
</evidence>
<feature type="transmembrane region" description="Helical" evidence="1">
    <location>
        <begin position="26"/>
        <end position="54"/>
    </location>
</feature>